<evidence type="ECO:0000313" key="2">
    <source>
        <dbReference type="EMBL" id="SAY40073.1"/>
    </source>
</evidence>
<protein>
    <submittedName>
        <fullName evidence="2">Uncharacterized protein</fullName>
    </submittedName>
</protein>
<evidence type="ECO:0000313" key="3">
    <source>
        <dbReference type="Proteomes" id="UP000182631"/>
    </source>
</evidence>
<keyword evidence="1" id="KW-0472">Membrane</keyword>
<keyword evidence="1" id="KW-1133">Transmembrane helix</keyword>
<accession>A0A165B3U4</accession>
<name>A0A165B3U4_9SYNE</name>
<dbReference type="OrthoDB" id="426697at2"/>
<keyword evidence="1" id="KW-0812">Transmembrane</keyword>
<sequence length="84" mass="8943">MNANLIWYLKAQTGVLLLPAGLCLFGQAVINKGSDQPWFWLGTASLIVINTGLGLMIDSGLLRGYPGSQKLPWGGRGDISGRNA</sequence>
<proteinExistence type="predicted"/>
<dbReference type="Proteomes" id="UP000182631">
    <property type="component" value="Unassembled WGS sequence"/>
</dbReference>
<dbReference type="RefSeq" id="WP_074457970.1">
    <property type="nucleotide sequence ID" value="NZ_FITM01000173.1"/>
</dbReference>
<dbReference type="AlphaFoldDB" id="A0A165B3U4"/>
<organism evidence="2 3">
    <name type="scientific">Candidatus Synechococcus spongiarum</name>
    <dbReference type="NCBI Taxonomy" id="431041"/>
    <lineage>
        <taxon>Bacteria</taxon>
        <taxon>Bacillati</taxon>
        <taxon>Cyanobacteriota</taxon>
        <taxon>Cyanophyceae</taxon>
        <taxon>Synechococcales</taxon>
        <taxon>Synechococcaceae</taxon>
        <taxon>Synechococcus</taxon>
    </lineage>
</organism>
<dbReference type="EMBL" id="FITM01000173">
    <property type="protein sequence ID" value="SAY40073.1"/>
    <property type="molecule type" value="Genomic_DNA"/>
</dbReference>
<feature type="transmembrane region" description="Helical" evidence="1">
    <location>
        <begin position="38"/>
        <end position="57"/>
    </location>
</feature>
<reference evidence="3" key="1">
    <citation type="submission" date="2016-02" db="EMBL/GenBank/DDBJ databases">
        <authorList>
            <person name="liu f."/>
        </authorList>
    </citation>
    <scope>NUCLEOTIDE SEQUENCE [LARGE SCALE GENOMIC DNA]</scope>
</reference>
<evidence type="ECO:0000256" key="1">
    <source>
        <dbReference type="SAM" id="Phobius"/>
    </source>
</evidence>
<gene>
    <name evidence="2" type="ORF">FLM9_1608</name>
</gene>
<keyword evidence="3" id="KW-1185">Reference proteome</keyword>